<accession>A0A0L0WAN0</accession>
<keyword evidence="2" id="KW-1185">Reference proteome</keyword>
<reference evidence="2" key="1">
    <citation type="submission" date="2015-07" db="EMBL/GenBank/DDBJ databases">
        <title>Draft genome sequence of the purine-degrading Gottschalkia purinilyticum DSM 1384 (formerly Clostridium purinilyticum).</title>
        <authorList>
            <person name="Poehlein A."/>
            <person name="Schiel-Bengelsdorf B."/>
            <person name="Bengelsdorf F.R."/>
            <person name="Daniel R."/>
            <person name="Duerre P."/>
        </authorList>
    </citation>
    <scope>NUCLEOTIDE SEQUENCE [LARGE SCALE GENOMIC DNA]</scope>
    <source>
        <strain evidence="2">DSM 1384</strain>
    </source>
</reference>
<dbReference type="Proteomes" id="UP000037267">
    <property type="component" value="Unassembled WGS sequence"/>
</dbReference>
<dbReference type="AlphaFoldDB" id="A0A0L0WAN0"/>
<comment type="caution">
    <text evidence="1">The sequence shown here is derived from an EMBL/GenBank/DDBJ whole genome shotgun (WGS) entry which is preliminary data.</text>
</comment>
<dbReference type="RefSeq" id="WP_050355068.1">
    <property type="nucleotide sequence ID" value="NZ_LGSS01000006.1"/>
</dbReference>
<dbReference type="STRING" id="1503.CLPU_6c00320"/>
<dbReference type="GO" id="GO:0005198">
    <property type="term" value="F:structural molecule activity"/>
    <property type="evidence" value="ECO:0007669"/>
    <property type="project" value="InterPro"/>
</dbReference>
<evidence type="ECO:0000313" key="1">
    <source>
        <dbReference type="EMBL" id="KNF08546.1"/>
    </source>
</evidence>
<gene>
    <name evidence="1" type="ORF">CLPU_6c00320</name>
</gene>
<organism evidence="1 2">
    <name type="scientific">Gottschalkia purinilytica</name>
    <name type="common">Clostridium purinilyticum</name>
    <dbReference type="NCBI Taxonomy" id="1503"/>
    <lineage>
        <taxon>Bacteria</taxon>
        <taxon>Bacillati</taxon>
        <taxon>Bacillota</taxon>
        <taxon>Tissierellia</taxon>
        <taxon>Tissierellales</taxon>
        <taxon>Gottschalkiaceae</taxon>
        <taxon>Gottschalkia</taxon>
    </lineage>
</organism>
<proteinExistence type="predicted"/>
<sequence length="514" mass="58417">MNFLDKAIGVVAPRIALKRTIARKRMNFINTGYSHHGASTTKKSLRGWNSSGGSTKEDIDDNLEKLRERSRDLYMGAPIATGAIKTLRTNVVGAGLKLKSQIDYKYLGLTEDEAAEWEGNVEREFSLWAESLNCDTQRMNDFYELQQLAFLSQLMNGECFALLPMIKRKDMPYDLRIMLIEADRVCDPDKKDPTKLIINGVEVGDFGEVMAYHLLNKHPLERTFGKKEWKRIEKFGRKSGRLNMIHLMESERIEQRRGIPILAPVIECLKQLSRYTEAELMAAVISGMFTVFIENPGSVDIDEPMFGEMISKDQSVVEESEEDINYELAPGAIIELGEGQKANATNPGRPNTAFDGFITSICRQIGVALEIPYELLVKHFTSSYSASRAALLEAWKMFRMRRAWLAKDFCQPVYEEWLCEAVAKERVLAPGFFTDPMVRKAYSGAQWNGPSQGQIDPYKEVLAAEKRVSNGFSTRTKETMELTGEDFYKNIRQRAREEELMMKGGLLEDEVLED</sequence>
<evidence type="ECO:0000313" key="2">
    <source>
        <dbReference type="Proteomes" id="UP000037267"/>
    </source>
</evidence>
<dbReference type="InterPro" id="IPR006429">
    <property type="entry name" value="Phage_lambda_portal"/>
</dbReference>
<name>A0A0L0WAN0_GOTPU</name>
<protein>
    <submittedName>
        <fullName evidence="1">Phage portal protein, lambda family</fullName>
    </submittedName>
</protein>
<dbReference type="NCBIfam" id="TIGR01539">
    <property type="entry name" value="portal_lambda"/>
    <property type="match status" value="1"/>
</dbReference>
<dbReference type="PATRIC" id="fig|1503.3.peg.2827"/>
<dbReference type="Pfam" id="PF05136">
    <property type="entry name" value="Phage_portal_2"/>
    <property type="match status" value="1"/>
</dbReference>
<dbReference type="EMBL" id="LGSS01000006">
    <property type="protein sequence ID" value="KNF08546.1"/>
    <property type="molecule type" value="Genomic_DNA"/>
</dbReference>
<dbReference type="OrthoDB" id="9770450at2"/>
<dbReference type="GO" id="GO:0019068">
    <property type="term" value="P:virion assembly"/>
    <property type="evidence" value="ECO:0007669"/>
    <property type="project" value="InterPro"/>
</dbReference>